<reference evidence="2" key="1">
    <citation type="submission" date="2020-11" db="EMBL/GenBank/DDBJ databases">
        <authorList>
            <person name="Koelle M."/>
            <person name="Horta M.A.C."/>
            <person name="Nowrousian M."/>
            <person name="Ohm R.A."/>
            <person name="Benz P."/>
            <person name="Pilgard A."/>
        </authorList>
    </citation>
    <scope>NUCLEOTIDE SEQUENCE</scope>
    <source>
        <strain evidence="2">FPRL280</strain>
    </source>
</reference>
<name>A0A8H7P271_9APHY</name>
<protein>
    <submittedName>
        <fullName evidence="2">Uncharacterized protein</fullName>
    </submittedName>
</protein>
<keyword evidence="1" id="KW-0812">Transmembrane</keyword>
<feature type="transmembrane region" description="Helical" evidence="1">
    <location>
        <begin position="92"/>
        <end position="113"/>
    </location>
</feature>
<organism evidence="2 3">
    <name type="scientific">Rhodonia placenta</name>
    <dbReference type="NCBI Taxonomy" id="104341"/>
    <lineage>
        <taxon>Eukaryota</taxon>
        <taxon>Fungi</taxon>
        <taxon>Dikarya</taxon>
        <taxon>Basidiomycota</taxon>
        <taxon>Agaricomycotina</taxon>
        <taxon>Agaricomycetes</taxon>
        <taxon>Polyporales</taxon>
        <taxon>Adustoporiaceae</taxon>
        <taxon>Rhodonia</taxon>
    </lineage>
</organism>
<dbReference type="EMBL" id="JADOXO010000098">
    <property type="protein sequence ID" value="KAF9813693.1"/>
    <property type="molecule type" value="Genomic_DNA"/>
</dbReference>
<dbReference type="Proteomes" id="UP000639403">
    <property type="component" value="Unassembled WGS sequence"/>
</dbReference>
<proteinExistence type="predicted"/>
<dbReference type="AlphaFoldDB" id="A0A8H7P271"/>
<keyword evidence="1" id="KW-0472">Membrane</keyword>
<comment type="caution">
    <text evidence="2">The sequence shown here is derived from an EMBL/GenBank/DDBJ whole genome shotgun (WGS) entry which is preliminary data.</text>
</comment>
<keyword evidence="1" id="KW-1133">Transmembrane helix</keyword>
<gene>
    <name evidence="2" type="ORF">IEO21_05409</name>
</gene>
<reference evidence="2" key="2">
    <citation type="journal article" name="Front. Microbiol.">
        <title>Degradative Capacity of Two Strains of Rhodonia placenta: From Phenotype to Genotype.</title>
        <authorList>
            <person name="Kolle M."/>
            <person name="Horta M.A.C."/>
            <person name="Nowrousian M."/>
            <person name="Ohm R.A."/>
            <person name="Benz J.P."/>
            <person name="Pilgard A."/>
        </authorList>
    </citation>
    <scope>NUCLEOTIDE SEQUENCE</scope>
    <source>
        <strain evidence="2">FPRL280</strain>
    </source>
</reference>
<evidence type="ECO:0000313" key="2">
    <source>
        <dbReference type="EMBL" id="KAF9813693.1"/>
    </source>
</evidence>
<evidence type="ECO:0000256" key="1">
    <source>
        <dbReference type="SAM" id="Phobius"/>
    </source>
</evidence>
<evidence type="ECO:0000313" key="3">
    <source>
        <dbReference type="Proteomes" id="UP000639403"/>
    </source>
</evidence>
<sequence>MVGRRNNPPSQGLKFFGMVGAVMAGLKLKEHLDEYRRVPNEEDGLGPVALHSPIDEEGMATLDTEIPAARSTRKKTDCCMCCGMRCGLFWKAFGIVCLLLVGWNAIKLVIWMVTPSPTGLEGMPKYSTSLGCENAPYLYQDSKMSYSVPVGTNGADHTLDITGAAVGTVVVAQGDADSTEIKYDITLRTDDASLLEHVTLRYPTADDIEQGLSSSRMHLTTPKYGASKCMRYDMTVYLPPTAKKLDVQTRGASQLKFDTESNFDLDALSVSMISLDENNMLLPHKGVHAGSLTFEMTRGWLVGDVAIVDKTTLTTQRGDAVMNVHVHPAPSTAEPPAVARLQTTTGAGRSDVFYVSHPGHPHRPISSVHRSSKKGDLYLTYKEAEFKGTVSLKAKSYSAKGLQGTMRPEGAELPWVGDKDGGDSLEVNSPSGWVGLYF</sequence>
<accession>A0A8H7P271</accession>